<evidence type="ECO:0000256" key="3">
    <source>
        <dbReference type="ARBA" id="ARBA00022840"/>
    </source>
</evidence>
<feature type="domain" description="ABC transporter" evidence="4">
    <location>
        <begin position="3"/>
        <end position="220"/>
    </location>
</feature>
<dbReference type="SUPFAM" id="SSF52540">
    <property type="entry name" value="P-loop containing nucleoside triphosphate hydrolases"/>
    <property type="match status" value="1"/>
</dbReference>
<evidence type="ECO:0000256" key="1">
    <source>
        <dbReference type="ARBA" id="ARBA00022448"/>
    </source>
</evidence>
<keyword evidence="1" id="KW-0813">Transport</keyword>
<organism evidence="5 6">
    <name type="scientific">Candidatus Wolfebacteria bacterium CG_4_10_14_0_8_um_filter_37_11</name>
    <dbReference type="NCBI Taxonomy" id="1975062"/>
    <lineage>
        <taxon>Bacteria</taxon>
        <taxon>Candidatus Wolfeibacteriota</taxon>
    </lineage>
</organism>
<dbReference type="EMBL" id="PFKZ01000031">
    <property type="protein sequence ID" value="PIY59617.1"/>
    <property type="molecule type" value="Genomic_DNA"/>
</dbReference>
<keyword evidence="2" id="KW-0547">Nucleotide-binding</keyword>
<evidence type="ECO:0000259" key="4">
    <source>
        <dbReference type="PROSITE" id="PS50893"/>
    </source>
</evidence>
<accession>A0A2M7Q845</accession>
<dbReference type="Pfam" id="PF00005">
    <property type="entry name" value="ABC_tran"/>
    <property type="match status" value="1"/>
</dbReference>
<reference evidence="6" key="1">
    <citation type="submission" date="2017-09" db="EMBL/GenBank/DDBJ databases">
        <title>Depth-based differentiation of microbial function through sediment-hosted aquifers and enrichment of novel symbionts in the deep terrestrial subsurface.</title>
        <authorList>
            <person name="Probst A.J."/>
            <person name="Ladd B."/>
            <person name="Jarett J.K."/>
            <person name="Geller-Mcgrath D.E."/>
            <person name="Sieber C.M.K."/>
            <person name="Emerson J.B."/>
            <person name="Anantharaman K."/>
            <person name="Thomas B.C."/>
            <person name="Malmstrom R."/>
            <person name="Stieglmeier M."/>
            <person name="Klingl A."/>
            <person name="Woyke T."/>
            <person name="Ryan C.M."/>
            <person name="Banfield J.F."/>
        </authorList>
    </citation>
    <scope>NUCLEOTIDE SEQUENCE [LARGE SCALE GENOMIC DNA]</scope>
</reference>
<keyword evidence="3 5" id="KW-0067">ATP-binding</keyword>
<dbReference type="PANTHER" id="PTHR42734">
    <property type="entry name" value="METAL TRANSPORT SYSTEM ATP-BINDING PROTEIN TM_0124-RELATED"/>
    <property type="match status" value="1"/>
</dbReference>
<dbReference type="AlphaFoldDB" id="A0A2M7Q845"/>
<dbReference type="Gene3D" id="3.40.50.300">
    <property type="entry name" value="P-loop containing nucleotide triphosphate hydrolases"/>
    <property type="match status" value="1"/>
</dbReference>
<dbReference type="InterPro" id="IPR003593">
    <property type="entry name" value="AAA+_ATPase"/>
</dbReference>
<comment type="caution">
    <text evidence="5">The sequence shown here is derived from an EMBL/GenBank/DDBJ whole genome shotgun (WGS) entry which is preliminary data.</text>
</comment>
<dbReference type="GO" id="GO:0005524">
    <property type="term" value="F:ATP binding"/>
    <property type="evidence" value="ECO:0007669"/>
    <property type="project" value="UniProtKB-KW"/>
</dbReference>
<dbReference type="PROSITE" id="PS50893">
    <property type="entry name" value="ABC_TRANSPORTER_2"/>
    <property type="match status" value="1"/>
</dbReference>
<sequence length="227" mass="25843">MILSVKNLEVEINGTKILEDINFEINKGDALAIIGPNGAGKTMLLRALLDLDDYKGEIKWAPEIKIGYVPQRMDIETDIPLTVREFFYLRDAEINEIKIKEALTFVHFDEKILNSGFGEISVGQRQRVLVAWAIITKPDVLLFDEPTADVDIVGQKSIYAMLHKLQHDLNLTVILVSHDLNVVYKYADKVICLNRKKICEGAPNEILNTERLLEIYGGEKAFYHHQH</sequence>
<dbReference type="GO" id="GO:0016887">
    <property type="term" value="F:ATP hydrolysis activity"/>
    <property type="evidence" value="ECO:0007669"/>
    <property type="project" value="InterPro"/>
</dbReference>
<evidence type="ECO:0000256" key="2">
    <source>
        <dbReference type="ARBA" id="ARBA00022741"/>
    </source>
</evidence>
<protein>
    <submittedName>
        <fullName evidence="5">ABC transporter ATP-binding protein</fullName>
    </submittedName>
</protein>
<evidence type="ECO:0000313" key="6">
    <source>
        <dbReference type="Proteomes" id="UP000230363"/>
    </source>
</evidence>
<gene>
    <name evidence="5" type="ORF">COY96_00825</name>
</gene>
<dbReference type="InterPro" id="IPR003439">
    <property type="entry name" value="ABC_transporter-like_ATP-bd"/>
</dbReference>
<dbReference type="Proteomes" id="UP000230363">
    <property type="component" value="Unassembled WGS sequence"/>
</dbReference>
<name>A0A2M7Q845_9BACT</name>
<dbReference type="InterPro" id="IPR027417">
    <property type="entry name" value="P-loop_NTPase"/>
</dbReference>
<proteinExistence type="predicted"/>
<evidence type="ECO:0000313" key="5">
    <source>
        <dbReference type="EMBL" id="PIY59617.1"/>
    </source>
</evidence>
<dbReference type="InterPro" id="IPR050153">
    <property type="entry name" value="Metal_Ion_Import_ABC"/>
</dbReference>
<dbReference type="SMART" id="SM00382">
    <property type="entry name" value="AAA"/>
    <property type="match status" value="1"/>
</dbReference>